<feature type="signal peptide" evidence="1">
    <location>
        <begin position="1"/>
        <end position="24"/>
    </location>
</feature>
<comment type="caution">
    <text evidence="2">The sequence shown here is derived from an EMBL/GenBank/DDBJ whole genome shotgun (WGS) entry which is preliminary data.</text>
</comment>
<keyword evidence="3" id="KW-1185">Reference proteome</keyword>
<dbReference type="Proteomes" id="UP000305675">
    <property type="component" value="Unassembled WGS sequence"/>
</dbReference>
<feature type="chain" id="PRO_5020268131" evidence="1">
    <location>
        <begin position="25"/>
        <end position="111"/>
    </location>
</feature>
<organism evidence="2 3">
    <name type="scientific">Ferrimonas aestuarii</name>
    <dbReference type="NCBI Taxonomy" id="2569539"/>
    <lineage>
        <taxon>Bacteria</taxon>
        <taxon>Pseudomonadati</taxon>
        <taxon>Pseudomonadota</taxon>
        <taxon>Gammaproteobacteria</taxon>
        <taxon>Alteromonadales</taxon>
        <taxon>Ferrimonadaceae</taxon>
        <taxon>Ferrimonas</taxon>
    </lineage>
</organism>
<sequence length="111" mass="11993">MSYKVRYLASLAAAVALASPLALANHYGPNYYELATAPQQQQIVIAQADTKEQLIGQLGATSEMEINELLAAEPTAAGGQSQIEKVTVVDHCYYSVQATACKTKEVYRLVE</sequence>
<dbReference type="RefSeq" id="WP_136865449.1">
    <property type="nucleotide sequence ID" value="NZ_SWCJ01000031.1"/>
</dbReference>
<proteinExistence type="predicted"/>
<reference evidence="2 3" key="1">
    <citation type="submission" date="2019-04" db="EMBL/GenBank/DDBJ databases">
        <authorList>
            <person name="Hwang J.C."/>
        </authorList>
    </citation>
    <scope>NUCLEOTIDE SEQUENCE [LARGE SCALE GENOMIC DNA]</scope>
    <source>
        <strain evidence="2 3">IMCC35002</strain>
    </source>
</reference>
<evidence type="ECO:0000313" key="2">
    <source>
        <dbReference type="EMBL" id="TKB49086.1"/>
    </source>
</evidence>
<keyword evidence="1" id="KW-0732">Signal</keyword>
<dbReference type="AlphaFoldDB" id="A0A4U1BDL9"/>
<evidence type="ECO:0000313" key="3">
    <source>
        <dbReference type="Proteomes" id="UP000305675"/>
    </source>
</evidence>
<dbReference type="OrthoDB" id="6401843at2"/>
<evidence type="ECO:0000256" key="1">
    <source>
        <dbReference type="SAM" id="SignalP"/>
    </source>
</evidence>
<protein>
    <submittedName>
        <fullName evidence="2">Uncharacterized protein</fullName>
    </submittedName>
</protein>
<dbReference type="EMBL" id="SWCJ01000031">
    <property type="protein sequence ID" value="TKB49086.1"/>
    <property type="molecule type" value="Genomic_DNA"/>
</dbReference>
<accession>A0A4U1BDL9</accession>
<gene>
    <name evidence="2" type="ORF">FCL42_21355</name>
</gene>
<name>A0A4U1BDL9_9GAMM</name>